<evidence type="ECO:0000313" key="1">
    <source>
        <dbReference type="EMBL" id="DAE05815.1"/>
    </source>
</evidence>
<organism evidence="1">
    <name type="scientific">Myoviridae sp. ct6aW5</name>
    <dbReference type="NCBI Taxonomy" id="2825036"/>
    <lineage>
        <taxon>Viruses</taxon>
        <taxon>Duplodnaviria</taxon>
        <taxon>Heunggongvirae</taxon>
        <taxon>Uroviricota</taxon>
        <taxon>Caudoviricetes</taxon>
    </lineage>
</organism>
<name>A0A8S5PF59_9CAUD</name>
<protein>
    <submittedName>
        <fullName evidence="1">Minor capsid protein</fullName>
    </submittedName>
</protein>
<dbReference type="EMBL" id="BK015418">
    <property type="protein sequence ID" value="DAE05815.1"/>
    <property type="molecule type" value="Genomic_DNA"/>
</dbReference>
<reference evidence="1" key="1">
    <citation type="journal article" date="2021" name="Proc. Natl. Acad. Sci. U.S.A.">
        <title>A Catalog of Tens of Thousands of Viruses from Human Metagenomes Reveals Hidden Associations with Chronic Diseases.</title>
        <authorList>
            <person name="Tisza M.J."/>
            <person name="Buck C.B."/>
        </authorList>
    </citation>
    <scope>NUCLEOTIDE SEQUENCE</scope>
    <source>
        <strain evidence="1">Ct6aW5</strain>
    </source>
</reference>
<accession>A0A8S5PF59</accession>
<proteinExistence type="predicted"/>
<sequence length="639" mass="73140">MARLNKWERQHLKDLSALDKRIEQIYEAAVKEAARIGATISDFNPDRLFSFSDYPITRKRIEKLLSGLKSGLSGAIVNGINSAWTLSNNKNNELARQVFGDNVGKLSQAQYRRYFSTNDEAREAFIQRKTNGLNLSDRVWNYTNQFKEEIELGLDVGLRNGVSAEDMTKELRQYLKFPDKLFRRVKDEHGVLQLSKRAAAFHPGQGVYRSSFKNARRLAATETNIAYRTADYTRWQDLDFVVGIEIKLSNNHTLNGVAFRDICDELKGLYPKTFKFTGWHPLCRCHAETVLKTEEEMAEDNRRIMAGEEPVQGSKNEVKDVPDNFKQWLADNEDRAKRMSSVPYFIRDNVKFIPERFIQNMGTLKGGQDAGLIENLKEAFLKLKDPNYITGKEVQNTIKTFAQNNPDLFLGGLTDVVITRAKGVSFFMANSRSYLNSTGAYNMAGNTIKIANREFKLVSGETFNPLEEVKGALKAISTGADMTFKQEYALESLWHEIRHAQAVGWKNLRNKTPLKRDSMETINQFCARHSYKGFVQSLGGKTFNTKEIIERGYGYGRFVSNFQNLLKHINVTQTEAHTHFKDIILKTPYEEIYGEIVKYVQVKSKYDLKTTKELVKSMIEKPSKAFTDELQKMKRVTGV</sequence>